<accession>A0A7X0TVH5</accession>
<comment type="caution">
    <text evidence="1">The sequence shown here is derived from an EMBL/GenBank/DDBJ whole genome shotgun (WGS) entry which is preliminary data.</text>
</comment>
<protein>
    <recommendedName>
        <fullName evidence="3">Peptidase MA-like domain-containing protein</fullName>
    </recommendedName>
</protein>
<keyword evidence="2" id="KW-1185">Reference proteome</keyword>
<reference evidence="1 2" key="1">
    <citation type="submission" date="2020-08" db="EMBL/GenBank/DDBJ databases">
        <title>Genomic Encyclopedia of Type Strains, Phase IV (KMG-IV): sequencing the most valuable type-strain genomes for metagenomic binning, comparative biology and taxonomic classification.</title>
        <authorList>
            <person name="Goeker M."/>
        </authorList>
    </citation>
    <scope>NUCLEOTIDE SEQUENCE [LARGE SCALE GENOMIC DNA]</scope>
    <source>
        <strain evidence="1 2">DSM 26287</strain>
    </source>
</reference>
<sequence>MRIFKILVPVFILLLFASFIFFKKDAIACEMIGQTHFSQISTNLYVDDSLDEAQQSNLIEAINDAIERVSNVYGNPISSPRIIATTGDQYSSFGFNPTGMQASGFFRECIFLGPKGLNTDVIAHEFVHAEVRYRTDLLVELTQLPAWFIEGTGIKVDYRRPFLLENIEITEEELAKVKSIFFLSDFPNTSVKYYQASRIAVEPMHTKSLYSGLERLNNGEKFEVVFGL</sequence>
<dbReference type="Proteomes" id="UP000537141">
    <property type="component" value="Unassembled WGS sequence"/>
</dbReference>
<dbReference type="EMBL" id="JACHHU010000053">
    <property type="protein sequence ID" value="MBB6545159.1"/>
    <property type="molecule type" value="Genomic_DNA"/>
</dbReference>
<organism evidence="1 2">
    <name type="scientific">Thalassotalea piscium</name>
    <dbReference type="NCBI Taxonomy" id="1230533"/>
    <lineage>
        <taxon>Bacteria</taxon>
        <taxon>Pseudomonadati</taxon>
        <taxon>Pseudomonadota</taxon>
        <taxon>Gammaproteobacteria</taxon>
        <taxon>Alteromonadales</taxon>
        <taxon>Colwelliaceae</taxon>
        <taxon>Thalassotalea</taxon>
    </lineage>
</organism>
<proteinExistence type="predicted"/>
<gene>
    <name evidence="1" type="ORF">HNQ55_003702</name>
</gene>
<dbReference type="RefSeq" id="WP_036983925.1">
    <property type="nucleotide sequence ID" value="NZ_AP027362.1"/>
</dbReference>
<evidence type="ECO:0000313" key="1">
    <source>
        <dbReference type="EMBL" id="MBB6545159.1"/>
    </source>
</evidence>
<evidence type="ECO:0008006" key="3">
    <source>
        <dbReference type="Google" id="ProtNLM"/>
    </source>
</evidence>
<evidence type="ECO:0000313" key="2">
    <source>
        <dbReference type="Proteomes" id="UP000537141"/>
    </source>
</evidence>
<name>A0A7X0TVH5_9GAMM</name>
<dbReference type="AlphaFoldDB" id="A0A7X0TVH5"/>